<dbReference type="Proteomes" id="UP001230649">
    <property type="component" value="Unassembled WGS sequence"/>
</dbReference>
<proteinExistence type="predicted"/>
<organism evidence="1 2">
    <name type="scientific">Naganishia adeliensis</name>
    <dbReference type="NCBI Taxonomy" id="92952"/>
    <lineage>
        <taxon>Eukaryota</taxon>
        <taxon>Fungi</taxon>
        <taxon>Dikarya</taxon>
        <taxon>Basidiomycota</taxon>
        <taxon>Agaricomycotina</taxon>
        <taxon>Tremellomycetes</taxon>
        <taxon>Filobasidiales</taxon>
        <taxon>Filobasidiaceae</taxon>
        <taxon>Naganishia</taxon>
    </lineage>
</organism>
<sequence length="129" mass="14537">MSERERRRAQNRENLRAHYGLQGKKGDVQDKAENGREVAGDPLDPDSPAFNPDKYYQHLISTASLPQLLRESTNLNSGHTISTLNAKTPQLQAIVNALQERFDEISTLVENVSLPVKQEHMDTTQPTEE</sequence>
<gene>
    <name evidence="1" type="ORF">QFC20_002056</name>
</gene>
<dbReference type="EMBL" id="JASBWS010000013">
    <property type="protein sequence ID" value="KAJ9113164.1"/>
    <property type="molecule type" value="Genomic_DNA"/>
</dbReference>
<evidence type="ECO:0000313" key="1">
    <source>
        <dbReference type="EMBL" id="KAJ9113164.1"/>
    </source>
</evidence>
<reference evidence="1" key="1">
    <citation type="submission" date="2023-04" db="EMBL/GenBank/DDBJ databases">
        <title>Draft Genome sequencing of Naganishia species isolated from polar environments using Oxford Nanopore Technology.</title>
        <authorList>
            <person name="Leo P."/>
            <person name="Venkateswaran K."/>
        </authorList>
    </citation>
    <scope>NUCLEOTIDE SEQUENCE</scope>
    <source>
        <strain evidence="1">MNA-CCFEE 5262</strain>
    </source>
</reference>
<evidence type="ECO:0000313" key="2">
    <source>
        <dbReference type="Proteomes" id="UP001230649"/>
    </source>
</evidence>
<protein>
    <submittedName>
        <fullName evidence="1">Uncharacterized protein</fullName>
    </submittedName>
</protein>
<comment type="caution">
    <text evidence="1">The sequence shown here is derived from an EMBL/GenBank/DDBJ whole genome shotgun (WGS) entry which is preliminary data.</text>
</comment>
<accession>A0ACC2WPM7</accession>
<name>A0ACC2WPM7_9TREE</name>
<keyword evidence="2" id="KW-1185">Reference proteome</keyword>